<accession>A0A0B0EQ19</accession>
<comment type="caution">
    <text evidence="1">The sequence shown here is derived from an EMBL/GenBank/DDBJ whole genome shotgun (WGS) entry which is preliminary data.</text>
</comment>
<gene>
    <name evidence="1" type="ORF">SCABRO_00315</name>
</gene>
<protein>
    <submittedName>
        <fullName evidence="1">Uncharacterized protein</fullName>
    </submittedName>
</protein>
<sequence length="226" mass="26002">MPTSTDTDRIIPSNVLVRNRFFNTDQVCEIAVGEEEETYSIERLKEEREYFIGGNTSTLITLKDIPSRINIAEAYANVTRGLSLEWKCFTGNILLDWVTGCESEDLTRSISVGIEFPKKVAYTVDDRVECVESEEVKRFCKEHGLEKTIYSYSKIVCDVFKNVARITFSIASDPEIEEREKIKLNICLKEDIDTILKLDEELFKAIEDGISDKDKDYFVTTYEIIE</sequence>
<dbReference type="AlphaFoldDB" id="A0A0B0EQ19"/>
<organism evidence="1 2">
    <name type="scientific">Candidatus Scalindua brodae</name>
    <dbReference type="NCBI Taxonomy" id="237368"/>
    <lineage>
        <taxon>Bacteria</taxon>
        <taxon>Pseudomonadati</taxon>
        <taxon>Planctomycetota</taxon>
        <taxon>Candidatus Brocadiia</taxon>
        <taxon>Candidatus Brocadiales</taxon>
        <taxon>Candidatus Scalinduaceae</taxon>
        <taxon>Candidatus Scalindua</taxon>
    </lineage>
</organism>
<reference evidence="1 2" key="1">
    <citation type="submission" date="2014-10" db="EMBL/GenBank/DDBJ databases">
        <title>Draft genome of anammox bacterium scalindua brodae, obtained using differential coverage binning of sequence data from two enrichment reactors.</title>
        <authorList>
            <person name="Speth D.R."/>
            <person name="Russ L."/>
            <person name="Kartal B."/>
            <person name="Op den Camp H.J."/>
            <person name="Dutilh B.E."/>
            <person name="Jetten M.S."/>
        </authorList>
    </citation>
    <scope>NUCLEOTIDE SEQUENCE [LARGE SCALE GENOMIC DNA]</scope>
    <source>
        <strain evidence="1">RU1</strain>
    </source>
</reference>
<evidence type="ECO:0000313" key="1">
    <source>
        <dbReference type="EMBL" id="KHE93931.1"/>
    </source>
</evidence>
<proteinExistence type="predicted"/>
<name>A0A0B0EQ19_9BACT</name>
<dbReference type="EMBL" id="JRYO01000028">
    <property type="protein sequence ID" value="KHE93931.1"/>
    <property type="molecule type" value="Genomic_DNA"/>
</dbReference>
<evidence type="ECO:0000313" key="2">
    <source>
        <dbReference type="Proteomes" id="UP000030652"/>
    </source>
</evidence>
<dbReference type="Proteomes" id="UP000030652">
    <property type="component" value="Unassembled WGS sequence"/>
</dbReference>